<dbReference type="GO" id="GO:0008984">
    <property type="term" value="F:protein-glutamate methylesterase activity"/>
    <property type="evidence" value="ECO:0007669"/>
    <property type="project" value="UniProtKB-EC"/>
</dbReference>
<dbReference type="PANTHER" id="PTHR42872:SF6">
    <property type="entry name" value="PROTEIN-GLUTAMATE METHYLESTERASE_PROTEIN-GLUTAMINE GLUTAMINASE"/>
    <property type="match status" value="1"/>
</dbReference>
<evidence type="ECO:0000256" key="4">
    <source>
        <dbReference type="PROSITE-ProRule" id="PRU00050"/>
    </source>
</evidence>
<keyword evidence="8" id="KW-0808">Transferase</keyword>
<accession>A0ABS6RVC8</accession>
<name>A0ABS6RVC8_9BACT</name>
<dbReference type="RefSeq" id="WP_218251161.1">
    <property type="nucleotide sequence ID" value="NZ_JABXWD010000030.1"/>
</dbReference>
<dbReference type="Pfam" id="PF01339">
    <property type="entry name" value="CheB_methylest"/>
    <property type="match status" value="1"/>
</dbReference>
<keyword evidence="9" id="KW-1185">Reference proteome</keyword>
<comment type="catalytic activity">
    <reaction evidence="3">
        <text>L-glutaminyl-[protein] + H2O = L-glutamyl-[protein] + NH4(+)</text>
        <dbReference type="Rhea" id="RHEA:16441"/>
        <dbReference type="Rhea" id="RHEA-COMP:10207"/>
        <dbReference type="Rhea" id="RHEA-COMP:10208"/>
        <dbReference type="ChEBI" id="CHEBI:15377"/>
        <dbReference type="ChEBI" id="CHEBI:28938"/>
        <dbReference type="ChEBI" id="CHEBI:29973"/>
        <dbReference type="ChEBI" id="CHEBI:30011"/>
        <dbReference type="EC" id="3.5.1.44"/>
    </reaction>
</comment>
<protein>
    <recommendedName>
        <fullName evidence="3">Protein-glutamate methylesterase/protein-glutamine glutaminase</fullName>
        <ecNumber evidence="3">3.1.1.61</ecNumber>
        <ecNumber evidence="3">3.5.1.44</ecNumber>
    </recommendedName>
</protein>
<dbReference type="HAMAP" id="MF_00099">
    <property type="entry name" value="CheB_chemtxs"/>
    <property type="match status" value="1"/>
</dbReference>
<comment type="domain">
    <text evidence="3">Contains a C-terminal catalytic domain, and an N-terminal region which modulates catalytic activity.</text>
</comment>
<comment type="subcellular location">
    <subcellularLocation>
        <location evidence="3">Cytoplasm</location>
    </subcellularLocation>
</comment>
<evidence type="ECO:0000259" key="6">
    <source>
        <dbReference type="PROSITE" id="PS50110"/>
    </source>
</evidence>
<dbReference type="PANTHER" id="PTHR42872">
    <property type="entry name" value="PROTEIN-GLUTAMATE METHYLESTERASE/PROTEIN-GLUTAMINE GLUTAMINASE"/>
    <property type="match status" value="1"/>
</dbReference>
<dbReference type="NCBIfam" id="NF001965">
    <property type="entry name" value="PRK00742.1"/>
    <property type="match status" value="1"/>
</dbReference>
<evidence type="ECO:0000256" key="2">
    <source>
        <dbReference type="ARBA" id="ARBA00022500"/>
    </source>
</evidence>
<organism evidence="8 9">
    <name type="scientific">Candidatus Magnetobacterium casense</name>
    <dbReference type="NCBI Taxonomy" id="1455061"/>
    <lineage>
        <taxon>Bacteria</taxon>
        <taxon>Pseudomonadati</taxon>
        <taxon>Nitrospirota</taxon>
        <taxon>Thermodesulfovibrionia</taxon>
        <taxon>Thermodesulfovibrionales</taxon>
        <taxon>Candidatus Magnetobacteriaceae</taxon>
        <taxon>Candidatus Magnetobacterium</taxon>
    </lineage>
</organism>
<feature type="active site" evidence="3 4">
    <location>
        <position position="293"/>
    </location>
</feature>
<keyword evidence="8" id="KW-0489">Methyltransferase</keyword>
<dbReference type="Proteomes" id="UP001196980">
    <property type="component" value="Unassembled WGS sequence"/>
</dbReference>
<dbReference type="SMART" id="SM00448">
    <property type="entry name" value="REC"/>
    <property type="match status" value="1"/>
</dbReference>
<feature type="domain" description="Response regulatory" evidence="6">
    <location>
        <begin position="5"/>
        <end position="123"/>
    </location>
</feature>
<dbReference type="GO" id="GO:0032259">
    <property type="term" value="P:methylation"/>
    <property type="evidence" value="ECO:0007669"/>
    <property type="project" value="UniProtKB-KW"/>
</dbReference>
<keyword evidence="3 4" id="KW-0378">Hydrolase</keyword>
<evidence type="ECO:0000256" key="1">
    <source>
        <dbReference type="ARBA" id="ARBA00022490"/>
    </source>
</evidence>
<keyword evidence="3 5" id="KW-0597">Phosphoprotein</keyword>
<dbReference type="InterPro" id="IPR000673">
    <property type="entry name" value="Sig_transdc_resp-reg_Me-estase"/>
</dbReference>
<gene>
    <name evidence="3 8" type="primary">cheB</name>
    <name evidence="8" type="ORF">HWQ67_02970</name>
</gene>
<evidence type="ECO:0000313" key="9">
    <source>
        <dbReference type="Proteomes" id="UP001196980"/>
    </source>
</evidence>
<dbReference type="PROSITE" id="PS50110">
    <property type="entry name" value="RESPONSE_REGULATORY"/>
    <property type="match status" value="1"/>
</dbReference>
<dbReference type="PIRSF" id="PIRSF000876">
    <property type="entry name" value="RR_chemtxs_CheB"/>
    <property type="match status" value="1"/>
</dbReference>
<dbReference type="InterPro" id="IPR001789">
    <property type="entry name" value="Sig_transdc_resp-reg_receiver"/>
</dbReference>
<comment type="catalytic activity">
    <reaction evidence="3">
        <text>[protein]-L-glutamate 5-O-methyl ester + H2O = L-glutamyl-[protein] + methanol + H(+)</text>
        <dbReference type="Rhea" id="RHEA:23236"/>
        <dbReference type="Rhea" id="RHEA-COMP:10208"/>
        <dbReference type="Rhea" id="RHEA-COMP:10311"/>
        <dbReference type="ChEBI" id="CHEBI:15377"/>
        <dbReference type="ChEBI" id="CHEBI:15378"/>
        <dbReference type="ChEBI" id="CHEBI:17790"/>
        <dbReference type="ChEBI" id="CHEBI:29973"/>
        <dbReference type="ChEBI" id="CHEBI:82795"/>
        <dbReference type="EC" id="3.1.1.61"/>
    </reaction>
</comment>
<dbReference type="CDD" id="cd16432">
    <property type="entry name" value="CheB_Rec"/>
    <property type="match status" value="1"/>
</dbReference>
<keyword evidence="2 3" id="KW-0145">Chemotaxis</keyword>
<feature type="active site" evidence="3 4">
    <location>
        <position position="200"/>
    </location>
</feature>
<dbReference type="EC" id="3.5.1.44" evidence="3"/>
<proteinExistence type="inferred from homology"/>
<keyword evidence="1 3" id="KW-0963">Cytoplasm</keyword>
<dbReference type="EMBL" id="JABXWD010000030">
    <property type="protein sequence ID" value="MBV6340541.1"/>
    <property type="molecule type" value="Genomic_DNA"/>
</dbReference>
<evidence type="ECO:0000313" key="8">
    <source>
        <dbReference type="EMBL" id="MBV6340541.1"/>
    </source>
</evidence>
<comment type="PTM">
    <text evidence="3">Phosphorylated by CheA. Phosphorylation of the N-terminal regulatory domain activates the methylesterase activity.</text>
</comment>
<feature type="active site" evidence="3 4">
    <location>
        <position position="173"/>
    </location>
</feature>
<dbReference type="CDD" id="cd17541">
    <property type="entry name" value="REC_CheB-like"/>
    <property type="match status" value="1"/>
</dbReference>
<dbReference type="InterPro" id="IPR008248">
    <property type="entry name" value="CheB-like"/>
</dbReference>
<evidence type="ECO:0000259" key="7">
    <source>
        <dbReference type="PROSITE" id="PS50122"/>
    </source>
</evidence>
<feature type="domain" description="CheB-type methylesterase" evidence="7">
    <location>
        <begin position="162"/>
        <end position="346"/>
    </location>
</feature>
<comment type="caution">
    <text evidence="8">The sequence shown here is derived from an EMBL/GenBank/DDBJ whole genome shotgun (WGS) entry which is preliminary data.</text>
</comment>
<dbReference type="Pfam" id="PF00072">
    <property type="entry name" value="Response_reg"/>
    <property type="match status" value="1"/>
</dbReference>
<comment type="similarity">
    <text evidence="3">Belongs to the CheB family.</text>
</comment>
<evidence type="ECO:0000256" key="3">
    <source>
        <dbReference type="HAMAP-Rule" id="MF_00099"/>
    </source>
</evidence>
<feature type="modified residue" description="4-aspartylphosphate" evidence="3 5">
    <location>
        <position position="56"/>
    </location>
</feature>
<evidence type="ECO:0000256" key="5">
    <source>
        <dbReference type="PROSITE-ProRule" id="PRU00169"/>
    </source>
</evidence>
<dbReference type="PROSITE" id="PS50122">
    <property type="entry name" value="CHEB"/>
    <property type="match status" value="1"/>
</dbReference>
<comment type="function">
    <text evidence="3">Involved in chemotaxis. Part of a chemotaxis signal transduction system that modulates chemotaxis in response to various stimuli. Catalyzes the demethylation of specific methylglutamate residues introduced into the chemoreceptors (methyl-accepting chemotaxis proteins or MCP) by CheR. Also mediates the irreversible deamidation of specific glutamine residues to glutamic acid.</text>
</comment>
<dbReference type="EC" id="3.1.1.61" evidence="3"/>
<reference evidence="8 9" key="1">
    <citation type="journal article" date="2020" name="J Geophys Res Biogeosci">
        <title>Magnetotaxis as an Adaptation to Enable Bacterial Shuttling of Microbial Sulfur and Sulfur Cycling Across Aquatic Oxic#Anoxic Interfaces.</title>
        <authorList>
            <person name="Li J."/>
            <person name="Liu P."/>
            <person name="Wang J."/>
            <person name="Roberts A.P."/>
            <person name="Pan Y."/>
        </authorList>
    </citation>
    <scope>NUCLEOTIDE SEQUENCE [LARGE SCALE GENOMIC DNA]</scope>
    <source>
        <strain evidence="8 9">MYR-1_YQ</strain>
    </source>
</reference>
<dbReference type="GO" id="GO:0008168">
    <property type="term" value="F:methyltransferase activity"/>
    <property type="evidence" value="ECO:0007669"/>
    <property type="project" value="UniProtKB-KW"/>
</dbReference>
<sequence length="359" mass="39155">MKKVRVLLIDDSQIALAVLKRMLAYDPDIEVVGGFTNAAEALRMIPVLSPNVICTDLHMPGMDGLVFTRTVMERFPLPILVISVSVQAHQTHTIFELLDNGAIDVFPKPKGILDGDFEVHARELTSKVKILSGVVAFTRHKKRPQTDIRAGKLSSPPTIENPHHIRMVAIGASTGGPQVLHGIFKNLPADFPAPILCVQHISEGFLDGFIDWLAQECKLKIVKAPHGQPPTPGNIYFPQEGVQLEINSQGRFNCLNRANYDGHCPSVTLTFRSVAQYYGRTSAGIILTGMGRDGADGILDIANAGGMTIAQDEDSCVVFGMPKQAIELGAVRCIMSAEEIATVLQSLRFTDCRRRALNI</sequence>